<keyword evidence="1" id="KW-1133">Transmembrane helix</keyword>
<organism evidence="2 3">
    <name type="scientific">Desulfotalea psychrophila (strain LSv54 / DSM 12343)</name>
    <dbReference type="NCBI Taxonomy" id="177439"/>
    <lineage>
        <taxon>Bacteria</taxon>
        <taxon>Pseudomonadati</taxon>
        <taxon>Thermodesulfobacteriota</taxon>
        <taxon>Desulfobulbia</taxon>
        <taxon>Desulfobulbales</taxon>
        <taxon>Desulfocapsaceae</taxon>
        <taxon>Desulfotalea</taxon>
    </lineage>
</organism>
<keyword evidence="1" id="KW-0472">Membrane</keyword>
<dbReference type="EMBL" id="CR522870">
    <property type="protein sequence ID" value="CAG36194.1"/>
    <property type="molecule type" value="Genomic_DNA"/>
</dbReference>
<proteinExistence type="predicted"/>
<protein>
    <recommendedName>
        <fullName evidence="4">Type 4 fimbrial biogenesis protein PilX N-terminal domain-containing protein</fullName>
    </recommendedName>
</protein>
<dbReference type="KEGG" id="dps:DP1465"/>
<feature type="transmembrane region" description="Helical" evidence="1">
    <location>
        <begin position="15"/>
        <end position="39"/>
    </location>
</feature>
<dbReference type="STRING" id="177439.DP1465"/>
<keyword evidence="1" id="KW-0812">Transmembrane</keyword>
<dbReference type="AlphaFoldDB" id="Q6AN80"/>
<evidence type="ECO:0000256" key="1">
    <source>
        <dbReference type="SAM" id="Phobius"/>
    </source>
</evidence>
<name>Q6AN80_DESPS</name>
<dbReference type="Proteomes" id="UP000000602">
    <property type="component" value="Chromosome"/>
</dbReference>
<dbReference type="HOGENOM" id="CLU_1472945_0_0_7"/>
<accession>Q6AN80</accession>
<keyword evidence="3" id="KW-1185">Reference proteome</keyword>
<evidence type="ECO:0008006" key="4">
    <source>
        <dbReference type="Google" id="ProtNLM"/>
    </source>
</evidence>
<evidence type="ECO:0000313" key="3">
    <source>
        <dbReference type="Proteomes" id="UP000000602"/>
    </source>
</evidence>
<reference evidence="3" key="1">
    <citation type="journal article" date="2004" name="Environ. Microbiol.">
        <title>The genome of Desulfotalea psychrophila, a sulfate-reducing bacterium from permanently cold Arctic sediments.</title>
        <authorList>
            <person name="Rabus R."/>
            <person name="Ruepp A."/>
            <person name="Frickey T."/>
            <person name="Rattei T."/>
            <person name="Fartmann B."/>
            <person name="Stark M."/>
            <person name="Bauer M."/>
            <person name="Zibat A."/>
            <person name="Lombardot T."/>
            <person name="Becker I."/>
            <person name="Amann J."/>
            <person name="Gellner K."/>
            <person name="Teeling H."/>
            <person name="Leuschner W.D."/>
            <person name="Gloeckner F.-O."/>
            <person name="Lupas A.N."/>
            <person name="Amann R."/>
            <person name="Klenk H.-P."/>
        </authorList>
    </citation>
    <scope>NUCLEOTIDE SEQUENCE [LARGE SCALE GENOMIC DNA]</scope>
    <source>
        <strain evidence="3">DSM 12343 / LSv54</strain>
    </source>
</reference>
<evidence type="ECO:0000313" key="2">
    <source>
        <dbReference type="EMBL" id="CAG36194.1"/>
    </source>
</evidence>
<sequence length="183" mass="19662">MPKGFNMKTVNNQRGTVLVTALSLGLIGIMLVAVMWHIIKSSTVSTHQMNSYNQELQIARGTGNFLMAKMGDDSLTCNGGMTCSTSPSTPTASKIDIPLGLCTALGKADCTSLYAYYRGANNLSAFQIPDTGPQAGTQLEKVTSLQAITVYAENEQSLSTKAPEQAIIDIIYKTEFIPDGWVE</sequence>
<gene>
    <name evidence="2" type="ordered locus">DP1465</name>
</gene>